<dbReference type="KEGG" id="oxy:HCG48_16915"/>
<dbReference type="GO" id="GO:0016787">
    <property type="term" value="F:hydrolase activity"/>
    <property type="evidence" value="ECO:0007669"/>
    <property type="project" value="UniProtKB-KW"/>
</dbReference>
<dbReference type="PRINTS" id="PR00111">
    <property type="entry name" value="ABHYDROLASE"/>
</dbReference>
<reference evidence="2 3" key="1">
    <citation type="submission" date="2020-04" db="EMBL/GenBank/DDBJ databases">
        <authorList>
            <person name="Basu S."/>
            <person name="Maruthanayagam V."/>
            <person name="Chakraborty S."/>
            <person name="Pramanik A."/>
            <person name="Mukherjee J."/>
            <person name="Brink B."/>
        </authorList>
    </citation>
    <scope>NUCLEOTIDE SEQUENCE [LARGE SCALE GENOMIC DNA]</scope>
    <source>
        <strain evidence="2 3">AP17</strain>
    </source>
</reference>
<dbReference type="PRINTS" id="PR00412">
    <property type="entry name" value="EPOXHYDRLASE"/>
</dbReference>
<organism evidence="2 3">
    <name type="scientific">Oxynema aestuarii AP17</name>
    <dbReference type="NCBI Taxonomy" id="2064643"/>
    <lineage>
        <taxon>Bacteria</taxon>
        <taxon>Bacillati</taxon>
        <taxon>Cyanobacteriota</taxon>
        <taxon>Cyanophyceae</taxon>
        <taxon>Oscillatoriophycideae</taxon>
        <taxon>Oscillatoriales</taxon>
        <taxon>Oscillatoriaceae</taxon>
        <taxon>Oxynema</taxon>
        <taxon>Oxynema aestuarii</taxon>
    </lineage>
</organism>
<dbReference type="RefSeq" id="WP_168570203.1">
    <property type="nucleotide sequence ID" value="NZ_CP051167.1"/>
</dbReference>
<dbReference type="AlphaFoldDB" id="A0A6H1TZL7"/>
<dbReference type="PANTHER" id="PTHR46438">
    <property type="entry name" value="ALPHA/BETA-HYDROLASES SUPERFAMILY PROTEIN"/>
    <property type="match status" value="1"/>
</dbReference>
<dbReference type="PANTHER" id="PTHR46438:SF2">
    <property type="entry name" value="ALPHA_BETA-HYDROLASES SUPERFAMILY PROTEIN"/>
    <property type="match status" value="1"/>
</dbReference>
<dbReference type="Gene3D" id="3.40.50.1820">
    <property type="entry name" value="alpha/beta hydrolase"/>
    <property type="match status" value="1"/>
</dbReference>
<keyword evidence="3" id="KW-1185">Reference proteome</keyword>
<proteinExistence type="predicted"/>
<name>A0A6H1TZL7_9CYAN</name>
<accession>A0A6H1TZL7</accession>
<evidence type="ECO:0000259" key="1">
    <source>
        <dbReference type="Pfam" id="PF12697"/>
    </source>
</evidence>
<gene>
    <name evidence="2" type="ORF">HCG48_16915</name>
</gene>
<dbReference type="InterPro" id="IPR000639">
    <property type="entry name" value="Epox_hydrolase-like"/>
</dbReference>
<evidence type="ECO:0000313" key="3">
    <source>
        <dbReference type="Proteomes" id="UP000500857"/>
    </source>
</evidence>
<dbReference type="EMBL" id="CP051167">
    <property type="protein sequence ID" value="QIZ72052.1"/>
    <property type="molecule type" value="Genomic_DNA"/>
</dbReference>
<dbReference type="InterPro" id="IPR029058">
    <property type="entry name" value="AB_hydrolase_fold"/>
</dbReference>
<dbReference type="SUPFAM" id="SSF53474">
    <property type="entry name" value="alpha/beta-Hydrolases"/>
    <property type="match status" value="1"/>
</dbReference>
<protein>
    <submittedName>
        <fullName evidence="2">Alpha/beta fold hydrolase</fullName>
    </submittedName>
</protein>
<dbReference type="Proteomes" id="UP000500857">
    <property type="component" value="Chromosome"/>
</dbReference>
<dbReference type="Pfam" id="PF12697">
    <property type="entry name" value="Abhydrolase_6"/>
    <property type="match status" value="1"/>
</dbReference>
<feature type="domain" description="AB hydrolase-1" evidence="1">
    <location>
        <begin position="46"/>
        <end position="291"/>
    </location>
</feature>
<sequence>MTRSRPPFVSAQDHPLGVRRDWIWRGYQIRYTYIRSRRRRSHSLPILLLHGFGSALGQWRANLHPLSEDHTVYALDFLGFGASEKASTHYRVGLWADLVYDFWHNFIGREAIVVGHSLGSLVALTAVATYPEMARGLALLTLPDPQPRQPPAWARALERFFSSPILLWPLFQLVRQPGFLRKVLRSLYTRDELVDRELVELFAAPARDRGALEVFYRLSLSRNDPDYSPDVAELLSPLTLPILLIWGESDRVIPFAGASRIVPLNPRIKLVSVPDTGHVLYDERPEAVNDAILGWIDGEMRSARSQ</sequence>
<evidence type="ECO:0000313" key="2">
    <source>
        <dbReference type="EMBL" id="QIZ72052.1"/>
    </source>
</evidence>
<dbReference type="InterPro" id="IPR000073">
    <property type="entry name" value="AB_hydrolase_1"/>
</dbReference>
<keyword evidence="2" id="KW-0378">Hydrolase</keyword>